<evidence type="ECO:0000256" key="1">
    <source>
        <dbReference type="SAM" id="Phobius"/>
    </source>
</evidence>
<dbReference type="GO" id="GO:0006281">
    <property type="term" value="P:DNA repair"/>
    <property type="evidence" value="ECO:0007669"/>
    <property type="project" value="InterPro"/>
</dbReference>
<evidence type="ECO:0000313" key="4">
    <source>
        <dbReference type="Proteomes" id="UP000198752"/>
    </source>
</evidence>
<name>A0A1I2P347_9BACL</name>
<feature type="domain" description="Helix-hairpin-helix DNA-binding motif class 1" evidence="2">
    <location>
        <begin position="161"/>
        <end position="180"/>
    </location>
</feature>
<reference evidence="4" key="1">
    <citation type="submission" date="2016-10" db="EMBL/GenBank/DDBJ databases">
        <authorList>
            <person name="Varghese N."/>
            <person name="Submissions S."/>
        </authorList>
    </citation>
    <scope>NUCLEOTIDE SEQUENCE [LARGE SCALE GENOMIC DNA]</scope>
    <source>
        <strain evidence="4">ATCC 700379</strain>
    </source>
</reference>
<dbReference type="GO" id="GO:0003677">
    <property type="term" value="F:DNA binding"/>
    <property type="evidence" value="ECO:0007669"/>
    <property type="project" value="InterPro"/>
</dbReference>
<dbReference type="InterPro" id="IPR051675">
    <property type="entry name" value="Endo/Exo/Phosphatase_dom_1"/>
</dbReference>
<dbReference type="GO" id="GO:0015627">
    <property type="term" value="C:type II protein secretion system complex"/>
    <property type="evidence" value="ECO:0007669"/>
    <property type="project" value="TreeGrafter"/>
</dbReference>
<keyword evidence="1" id="KW-0812">Transmembrane</keyword>
<dbReference type="AlphaFoldDB" id="A0A1I2P347"/>
<sequence>MRERLNKFRVWVIIGVVAALLIFWLLYQHQNNLKRSAEVRKTDQLFSKQQKSNGISESPISKQNSLPSELVIDVKGAVRNPGIYHAQASDRVIDGIKQAGGFSKKADRDKINLAQKLADEMVIYVPEKGEEMQVSAGGAPGAVSGQQGSTEMVNVNTADEQAMQNLPGIGPAKAKAIIQYRDEHGPFNSLDELTDVSGIGEKSLEKMKPNMSLQ</sequence>
<dbReference type="Gene3D" id="1.10.150.280">
    <property type="entry name" value="AF1531-like domain"/>
    <property type="match status" value="1"/>
</dbReference>
<evidence type="ECO:0000313" key="3">
    <source>
        <dbReference type="EMBL" id="SFG08046.1"/>
    </source>
</evidence>
<dbReference type="STRING" id="269670.SAMN02982927_00591"/>
<dbReference type="InterPro" id="IPR004509">
    <property type="entry name" value="Competence_ComEA_HhH"/>
</dbReference>
<organism evidence="3 4">
    <name type="scientific">Sporolactobacillus nakayamae</name>
    <dbReference type="NCBI Taxonomy" id="269670"/>
    <lineage>
        <taxon>Bacteria</taxon>
        <taxon>Bacillati</taxon>
        <taxon>Bacillota</taxon>
        <taxon>Bacilli</taxon>
        <taxon>Bacillales</taxon>
        <taxon>Sporolactobacillaceae</taxon>
        <taxon>Sporolactobacillus</taxon>
    </lineage>
</organism>
<keyword evidence="1" id="KW-0472">Membrane</keyword>
<feature type="transmembrane region" description="Helical" evidence="1">
    <location>
        <begin position="9"/>
        <end position="27"/>
    </location>
</feature>
<dbReference type="Pfam" id="PF10531">
    <property type="entry name" value="SLBB"/>
    <property type="match status" value="1"/>
</dbReference>
<dbReference type="RefSeq" id="WP_245734013.1">
    <property type="nucleotide sequence ID" value="NZ_FOOY01000004.1"/>
</dbReference>
<dbReference type="Pfam" id="PF12836">
    <property type="entry name" value="HHH_3"/>
    <property type="match status" value="1"/>
</dbReference>
<feature type="domain" description="Helix-hairpin-helix DNA-binding motif class 1" evidence="2">
    <location>
        <begin position="191"/>
        <end position="210"/>
    </location>
</feature>
<dbReference type="PANTHER" id="PTHR21180:SF32">
    <property type="entry name" value="ENDONUCLEASE_EXONUCLEASE_PHOSPHATASE FAMILY DOMAIN-CONTAINING PROTEIN 1"/>
    <property type="match status" value="1"/>
</dbReference>
<proteinExistence type="predicted"/>
<dbReference type="Proteomes" id="UP000198752">
    <property type="component" value="Unassembled WGS sequence"/>
</dbReference>
<keyword evidence="4" id="KW-1185">Reference proteome</keyword>
<dbReference type="InterPro" id="IPR003583">
    <property type="entry name" value="Hlx-hairpin-Hlx_DNA-bd_motif"/>
</dbReference>
<accession>A0A1I2P347</accession>
<evidence type="ECO:0000259" key="2">
    <source>
        <dbReference type="SMART" id="SM00278"/>
    </source>
</evidence>
<dbReference type="EMBL" id="FOOY01000004">
    <property type="protein sequence ID" value="SFG08046.1"/>
    <property type="molecule type" value="Genomic_DNA"/>
</dbReference>
<dbReference type="PANTHER" id="PTHR21180">
    <property type="entry name" value="ENDONUCLEASE/EXONUCLEASE/PHOSPHATASE FAMILY DOMAIN-CONTAINING PROTEIN 1"/>
    <property type="match status" value="1"/>
</dbReference>
<dbReference type="SUPFAM" id="SSF47781">
    <property type="entry name" value="RuvA domain 2-like"/>
    <property type="match status" value="1"/>
</dbReference>
<dbReference type="SMART" id="SM00278">
    <property type="entry name" value="HhH1"/>
    <property type="match status" value="2"/>
</dbReference>
<keyword evidence="1" id="KW-1133">Transmembrane helix</keyword>
<gene>
    <name evidence="3" type="ORF">SAMN02982927_00591</name>
</gene>
<protein>
    <submittedName>
        <fullName evidence="3">Competence protein ComEA</fullName>
    </submittedName>
</protein>
<dbReference type="InterPro" id="IPR010994">
    <property type="entry name" value="RuvA_2-like"/>
</dbReference>
<dbReference type="GO" id="GO:0015628">
    <property type="term" value="P:protein secretion by the type II secretion system"/>
    <property type="evidence" value="ECO:0007669"/>
    <property type="project" value="TreeGrafter"/>
</dbReference>
<dbReference type="NCBIfam" id="TIGR00426">
    <property type="entry name" value="competence protein ComEA helix-hairpin-helix repeat region"/>
    <property type="match status" value="1"/>
</dbReference>
<dbReference type="InterPro" id="IPR019554">
    <property type="entry name" value="Soluble_ligand-bd"/>
</dbReference>